<keyword evidence="3" id="KW-0964">Secreted</keyword>
<dbReference type="InterPro" id="IPR011009">
    <property type="entry name" value="Kinase-like_dom_sf"/>
</dbReference>
<dbReference type="Proteomes" id="UP000629468">
    <property type="component" value="Unassembled WGS sequence"/>
</dbReference>
<feature type="compositionally biased region" description="Basic and acidic residues" evidence="4">
    <location>
        <begin position="10"/>
        <end position="19"/>
    </location>
</feature>
<accession>A0A8H7EXK5</accession>
<evidence type="ECO:0000259" key="5">
    <source>
        <dbReference type="Pfam" id="PF20147"/>
    </source>
</evidence>
<dbReference type="GO" id="GO:0043657">
    <property type="term" value="C:host cell"/>
    <property type="evidence" value="ECO:0007669"/>
    <property type="project" value="UniProtKB-SubCell"/>
</dbReference>
<comment type="subcellular location">
    <subcellularLocation>
        <location evidence="1">Host cell</location>
    </subcellularLocation>
    <subcellularLocation>
        <location evidence="2">Secreted</location>
    </subcellularLocation>
</comment>
<evidence type="ECO:0000256" key="3">
    <source>
        <dbReference type="ARBA" id="ARBA00022525"/>
    </source>
</evidence>
<evidence type="ECO:0000256" key="4">
    <source>
        <dbReference type="SAM" id="MobiDB-lite"/>
    </source>
</evidence>
<dbReference type="GO" id="GO:0005576">
    <property type="term" value="C:extracellular region"/>
    <property type="evidence" value="ECO:0007669"/>
    <property type="project" value="UniProtKB-SubCell"/>
</dbReference>
<sequence>MISRTLSARSDSHPDELSRPEVGSVIQRRVATDPVRLDIEEGNIVANLKDVIKAKTFNDIPANSLVLWKVSLPYSRDIKCDVERDLVDKEPLGPLDEISDLFPPPLKKRTLHIVVDRPASPDPSSFLKLLCYVRGQSLNDVFPVKIEKGKTVHDLKEAITAKKNPESNDIDVRFLVLWKVSLPCSPRIGADFEKLQLGDDDCLFPLDLLSSVFSSAPAPERVHVIIECTSDSPEEKAHRKLIRDAKDALAPSSVSNSATLFRGEQDDHPIYNGRPIMRQGPPLSIYHEAFAIVQDALQNLDTLIDPKEEIRVASTAKLCLVATEVYTSEVERINAVEPFIESVLGIWLESNGITVNRTVPDANDLVLQDNKDNNEKGIICRVEWINELGLLGQCGLQNDLSLRKHLIQSQYDRIRDATCCPCFTISIAGPYISFGGAIFTDIFVTEQFTDVIYLGGTKKKILTLSRIFAAVSSGIEALKQYYYTLELSTRRRPDLARLFPRPTYLSSKHPPLPTLVFTGRFDYKGQETGNYRRSIFEALYDGKKVFVKFCESYHGEAHRALADAGYAPTLFFCEKLRGGMMMIVMELVDGKDAHQYFLGKSLPPDILNQMELAMGILHGRNLVYGDLRRPNILIKTNEKGELRALLIDFDWVGTADQARYPSSLNDSGEILWANGVCRHRLMKKEHDLEMIRLLNSIV</sequence>
<evidence type="ECO:0000313" key="7">
    <source>
        <dbReference type="Proteomes" id="UP000629468"/>
    </source>
</evidence>
<feature type="domain" description="Crinkler effector protein N-terminal" evidence="5">
    <location>
        <begin position="33"/>
        <end position="115"/>
    </location>
</feature>
<organism evidence="6 7">
    <name type="scientific">Agaricus bisporus var. burnettii</name>
    <dbReference type="NCBI Taxonomy" id="192524"/>
    <lineage>
        <taxon>Eukaryota</taxon>
        <taxon>Fungi</taxon>
        <taxon>Dikarya</taxon>
        <taxon>Basidiomycota</taxon>
        <taxon>Agaricomycotina</taxon>
        <taxon>Agaricomycetes</taxon>
        <taxon>Agaricomycetidae</taxon>
        <taxon>Agaricales</taxon>
        <taxon>Agaricineae</taxon>
        <taxon>Agaricaceae</taxon>
        <taxon>Agaricus</taxon>
    </lineage>
</organism>
<evidence type="ECO:0000256" key="1">
    <source>
        <dbReference type="ARBA" id="ARBA00004340"/>
    </source>
</evidence>
<gene>
    <name evidence="6" type="ORF">Agabi119p4_10019</name>
</gene>
<comment type="caution">
    <text evidence="6">The sequence shown here is derived from an EMBL/GenBank/DDBJ whole genome shotgun (WGS) entry which is preliminary data.</text>
</comment>
<dbReference type="Gene3D" id="1.10.510.10">
    <property type="entry name" value="Transferase(Phosphotransferase) domain 1"/>
    <property type="match status" value="1"/>
</dbReference>
<dbReference type="EMBL" id="JABXXO010000013">
    <property type="protein sequence ID" value="KAF7762027.1"/>
    <property type="molecule type" value="Genomic_DNA"/>
</dbReference>
<name>A0A8H7EXK5_AGABI</name>
<evidence type="ECO:0000313" key="6">
    <source>
        <dbReference type="EMBL" id="KAF7762027.1"/>
    </source>
</evidence>
<feature type="region of interest" description="Disordered" evidence="4">
    <location>
        <begin position="1"/>
        <end position="21"/>
    </location>
</feature>
<reference evidence="6 7" key="1">
    <citation type="journal article" name="Sci. Rep.">
        <title>Telomere-to-telomere assembled and centromere annotated genomes of the two main subspecies of the button mushroom Agaricus bisporus reveal especially polymorphic chromosome ends.</title>
        <authorList>
            <person name="Sonnenberg A.S.M."/>
            <person name="Sedaghat-Telgerd N."/>
            <person name="Lavrijssen B."/>
            <person name="Ohm R.A."/>
            <person name="Hendrickx P.M."/>
            <person name="Scholtmeijer K."/>
            <person name="Baars J.J.P."/>
            <person name="van Peer A."/>
        </authorList>
    </citation>
    <scope>NUCLEOTIDE SEQUENCE [LARGE SCALE GENOMIC DNA]</scope>
    <source>
        <strain evidence="6 7">H119_p4</strain>
    </source>
</reference>
<dbReference type="AlphaFoldDB" id="A0A8H7EXK5"/>
<dbReference type="InterPro" id="IPR045379">
    <property type="entry name" value="Crinkler_N"/>
</dbReference>
<evidence type="ECO:0000256" key="2">
    <source>
        <dbReference type="ARBA" id="ARBA00004613"/>
    </source>
</evidence>
<dbReference type="Pfam" id="PF20147">
    <property type="entry name" value="Crinkler"/>
    <property type="match status" value="2"/>
</dbReference>
<feature type="domain" description="Crinkler effector protein N-terminal" evidence="5">
    <location>
        <begin position="127"/>
        <end position="227"/>
    </location>
</feature>
<dbReference type="SUPFAM" id="SSF56112">
    <property type="entry name" value="Protein kinase-like (PK-like)"/>
    <property type="match status" value="1"/>
</dbReference>
<proteinExistence type="predicted"/>
<protein>
    <recommendedName>
        <fullName evidence="5">Crinkler effector protein N-terminal domain-containing protein</fullName>
    </recommendedName>
</protein>